<name>A0ACC1BD72_9ROSI</name>
<keyword evidence="2" id="KW-1185">Reference proteome</keyword>
<protein>
    <submittedName>
        <fullName evidence="1">Uncharacterized protein</fullName>
    </submittedName>
</protein>
<evidence type="ECO:0000313" key="2">
    <source>
        <dbReference type="Proteomes" id="UP001164250"/>
    </source>
</evidence>
<accession>A0ACC1BD72</accession>
<organism evidence="1 2">
    <name type="scientific">Pistacia atlantica</name>
    <dbReference type="NCBI Taxonomy" id="434234"/>
    <lineage>
        <taxon>Eukaryota</taxon>
        <taxon>Viridiplantae</taxon>
        <taxon>Streptophyta</taxon>
        <taxon>Embryophyta</taxon>
        <taxon>Tracheophyta</taxon>
        <taxon>Spermatophyta</taxon>
        <taxon>Magnoliopsida</taxon>
        <taxon>eudicotyledons</taxon>
        <taxon>Gunneridae</taxon>
        <taxon>Pentapetalae</taxon>
        <taxon>rosids</taxon>
        <taxon>malvids</taxon>
        <taxon>Sapindales</taxon>
        <taxon>Anacardiaceae</taxon>
        <taxon>Pistacia</taxon>
    </lineage>
</organism>
<dbReference type="EMBL" id="CM047901">
    <property type="protein sequence ID" value="KAJ0096787.1"/>
    <property type="molecule type" value="Genomic_DNA"/>
</dbReference>
<reference evidence="2" key="1">
    <citation type="journal article" date="2023" name="G3 (Bethesda)">
        <title>Genome assembly and association tests identify interacting loci associated with vigor, precocity, and sex in interspecific pistachio rootstocks.</title>
        <authorList>
            <person name="Palmer W."/>
            <person name="Jacygrad E."/>
            <person name="Sagayaradj S."/>
            <person name="Cavanaugh K."/>
            <person name="Han R."/>
            <person name="Bertier L."/>
            <person name="Beede B."/>
            <person name="Kafkas S."/>
            <person name="Golino D."/>
            <person name="Preece J."/>
            <person name="Michelmore R."/>
        </authorList>
    </citation>
    <scope>NUCLEOTIDE SEQUENCE [LARGE SCALE GENOMIC DNA]</scope>
</reference>
<dbReference type="Proteomes" id="UP001164250">
    <property type="component" value="Chromosome 5"/>
</dbReference>
<proteinExistence type="predicted"/>
<sequence>MPVVSLKIFSKCCHMSNGLCCARTFETDSLTILGIFSPMSMFSLINDIVPAKKLPSSASKEFKIHIMFIYVVFM</sequence>
<evidence type="ECO:0000313" key="1">
    <source>
        <dbReference type="EMBL" id="KAJ0096787.1"/>
    </source>
</evidence>
<comment type="caution">
    <text evidence="1">The sequence shown here is derived from an EMBL/GenBank/DDBJ whole genome shotgun (WGS) entry which is preliminary data.</text>
</comment>
<gene>
    <name evidence="1" type="ORF">Patl1_27864</name>
</gene>